<gene>
    <name evidence="1" type="ORF">JOF43_001778</name>
</gene>
<evidence type="ECO:0000313" key="2">
    <source>
        <dbReference type="Proteomes" id="UP001519290"/>
    </source>
</evidence>
<dbReference type="InterPro" id="IPR029058">
    <property type="entry name" value="AB_hydrolase_fold"/>
</dbReference>
<dbReference type="Gene3D" id="3.40.50.1820">
    <property type="entry name" value="alpha/beta hydrolase"/>
    <property type="match status" value="1"/>
</dbReference>
<protein>
    <recommendedName>
        <fullName evidence="3">Alpha/beta hydrolase</fullName>
    </recommendedName>
</protein>
<organism evidence="1 2">
    <name type="scientific">Brachybacterium sacelli</name>
    <dbReference type="NCBI Taxonomy" id="173364"/>
    <lineage>
        <taxon>Bacteria</taxon>
        <taxon>Bacillati</taxon>
        <taxon>Actinomycetota</taxon>
        <taxon>Actinomycetes</taxon>
        <taxon>Micrococcales</taxon>
        <taxon>Dermabacteraceae</taxon>
        <taxon>Brachybacterium</taxon>
    </lineage>
</organism>
<dbReference type="EMBL" id="JAGIOD010000001">
    <property type="protein sequence ID" value="MBP2381821.1"/>
    <property type="molecule type" value="Genomic_DNA"/>
</dbReference>
<dbReference type="SUPFAM" id="SSF53474">
    <property type="entry name" value="alpha/beta-Hydrolases"/>
    <property type="match status" value="1"/>
</dbReference>
<dbReference type="RefSeq" id="WP_209901281.1">
    <property type="nucleotide sequence ID" value="NZ_BAAAJW010000010.1"/>
</dbReference>
<comment type="caution">
    <text evidence="1">The sequence shown here is derived from an EMBL/GenBank/DDBJ whole genome shotgun (WGS) entry which is preliminary data.</text>
</comment>
<evidence type="ECO:0000313" key="1">
    <source>
        <dbReference type="EMBL" id="MBP2381821.1"/>
    </source>
</evidence>
<keyword evidence="2" id="KW-1185">Reference proteome</keyword>
<reference evidence="1 2" key="1">
    <citation type="submission" date="2021-03" db="EMBL/GenBank/DDBJ databases">
        <title>Sequencing the genomes of 1000 actinobacteria strains.</title>
        <authorList>
            <person name="Klenk H.-P."/>
        </authorList>
    </citation>
    <scope>NUCLEOTIDE SEQUENCE [LARGE SCALE GENOMIC DNA]</scope>
    <source>
        <strain evidence="1 2">DSM 14566</strain>
    </source>
</reference>
<dbReference type="Proteomes" id="UP001519290">
    <property type="component" value="Unassembled WGS sequence"/>
</dbReference>
<proteinExistence type="predicted"/>
<name>A0ABS4X0F3_9MICO</name>
<evidence type="ECO:0008006" key="3">
    <source>
        <dbReference type="Google" id="ProtNLM"/>
    </source>
</evidence>
<accession>A0ABS4X0F3</accession>
<sequence>MPTLPADRPWWQDRLGAIPDPDGSWRPGVSRAPEHPGVRGEIHQLLLTSYGTELVAEFFRPTSVPSTGVVVVVPSYDTPALFAEPTERTALSDQDPALGAHGLQLAEVGHAVLAVPWWFEQVAAEDPALAAARGPAERYGPAAARHRREQSVTPLGRSIADVMLAVTALEGSSLAEGDRLAAFGDALGGKLALHLAALDPRIEVAAVHEAGLGFDQPAWGDPWYLDGDVPRDHDQDELLALISPRPFLVSGGGDRDGEHNLELIRTARRHWPDEQGLDVLLHDSGHALPRSVMAGIREWLRERTS</sequence>